<evidence type="ECO:0000256" key="12">
    <source>
        <dbReference type="ARBA" id="ARBA00060393"/>
    </source>
</evidence>
<keyword evidence="5" id="KW-0597">Phosphoprotein</keyword>
<evidence type="ECO:0000256" key="7">
    <source>
        <dbReference type="ARBA" id="ARBA00022737"/>
    </source>
</evidence>
<evidence type="ECO:0000256" key="9">
    <source>
        <dbReference type="ARBA" id="ARBA00023216"/>
    </source>
</evidence>
<feature type="compositionally biased region" description="Basic and acidic residues" evidence="15">
    <location>
        <begin position="245"/>
        <end position="255"/>
    </location>
</feature>
<sequence>MALSLVRVNSNKTTGLGLGPPITIPQWLFMSLVRVYSNITSGLGLGPAIIPQRLCLWLEYTVLGSGQATENSSQEKEQEDDQTYTAMLLVFLDSAMNLPRGKKSLQEPSPQAVLTVGQQTMESSIKQNTNEPRWEQSFRFMLQSPHYQNLEVEVNDTNTKQLIGDTTIKLKELLEAEDMVMDQKFHIKASDSDAYVNMRLALRILTPRASPEWVEEDDALGQLAAATANNNNAAAGPEIADAAAKKDVKSTEKQPAKAAVTPKEEPKEVKAVEETKLKAEREAKASKQSEQEKRVQEVKQKTEAELDAEVKLENEPKQEDPTLFPFDGFDPDVDAQVLSKAMSKTFGADEDAIINVLGKRSQTQREQIALTYKTKYGKELPKDLKNKLKGNFENICVEMLLGPAEFDAKQLYKAMKGLGSDEQVLIEVICTRTNEQLNNIKAAYKTVYKKDLEAAVVDDTSGDFQRLLVGCLQARRPEGTHFDRNRAKKDAQELLAAGEKNWGTNESTFQKILVTRSYAQLRATFQEYAKLANKDIEDTIRSELSGDLEKAMLTIVQVIRGKANYFAKALYKSMKGIGTDDDTLVRVVASRCEVDMVQIKEEFQKEYKKTLESFVSEDASGDYKKMLLTLIAGDGNAKSDDAAKIKAEREAKAKAEQEARAKAEQEARAKAEQEAKAKAEQAARAKADQEAKAKAEQEARAKAEQAARAKAEQEARAKAEQEARAKAEQEARAKAEQEARAKAEQAARAKAEQEARAKAEQEARAKAEQEARAKAEQEARAKAEQEARAKAAEEAKIKAEEAAKVKAEREAAKQSENEKLVEEMKQKTEEELNEEVKLENEPKQEDATLFPQQGFNPSADCEVLSKAMAKTFGTDEDAIISVLGKRSQAQREQIALTYKTKYGKELSKDLSKLKGNFKNLCVEMLLGPAEFDAKQLYKAMKGLGSDEKVLVEIICTRTNEQLNNIKAAYKTVYKKDLEAAVVDDTSGDFQRLLVGCLQAKRHEGTHFDRNRARQDAQELLAAGEKNWGTNESAFQKILVTRSYAQLRATFQEYAKIANKDIEDTIRSELSGDLEKGMLTIVQVIRGKAGYFAKTLYKSMKGMGTDDDTLVRVVASRCEVDMVQIKEEFQKDYKKTLGQFISEDTSGDYRKMLLTLIADNEAKR</sequence>
<keyword evidence="9 14" id="KW-0041">Annexin</keyword>
<evidence type="ECO:0000256" key="3">
    <source>
        <dbReference type="ARBA" id="ARBA00007831"/>
    </source>
</evidence>
<dbReference type="SUPFAM" id="SSF47874">
    <property type="entry name" value="Annexin"/>
    <property type="match status" value="2"/>
</dbReference>
<dbReference type="PANTHER" id="PTHR10502:SF102">
    <property type="entry name" value="ANNEXIN B11"/>
    <property type="match status" value="1"/>
</dbReference>
<dbReference type="SUPFAM" id="SSF49562">
    <property type="entry name" value="C2 domain (Calcium/lipid-binding domain, CaLB)"/>
    <property type="match status" value="1"/>
</dbReference>
<dbReference type="CDD" id="cd04050">
    <property type="entry name" value="C2B_Synaptotagmin-like"/>
    <property type="match status" value="1"/>
</dbReference>
<organism evidence="17 18">
    <name type="scientific">Plakobranchus ocellatus</name>
    <dbReference type="NCBI Taxonomy" id="259542"/>
    <lineage>
        <taxon>Eukaryota</taxon>
        <taxon>Metazoa</taxon>
        <taxon>Spiralia</taxon>
        <taxon>Lophotrochozoa</taxon>
        <taxon>Mollusca</taxon>
        <taxon>Gastropoda</taxon>
        <taxon>Heterobranchia</taxon>
        <taxon>Euthyneura</taxon>
        <taxon>Panpulmonata</taxon>
        <taxon>Sacoglossa</taxon>
        <taxon>Placobranchoidea</taxon>
        <taxon>Plakobranchidae</taxon>
        <taxon>Plakobranchus</taxon>
    </lineage>
</organism>
<dbReference type="GO" id="GO:0005737">
    <property type="term" value="C:cytoplasm"/>
    <property type="evidence" value="ECO:0007669"/>
    <property type="project" value="TreeGrafter"/>
</dbReference>
<protein>
    <recommendedName>
        <fullName evidence="13 14">Annexin</fullName>
    </recommendedName>
</protein>
<evidence type="ECO:0000256" key="8">
    <source>
        <dbReference type="ARBA" id="ARBA00022837"/>
    </source>
</evidence>
<dbReference type="GO" id="GO:0004859">
    <property type="term" value="F:phospholipase inhibitor activity"/>
    <property type="evidence" value="ECO:0007669"/>
    <property type="project" value="InterPro"/>
</dbReference>
<name>A0AAV3Z2V2_9GAST</name>
<dbReference type="GO" id="GO:0005509">
    <property type="term" value="F:calcium ion binding"/>
    <property type="evidence" value="ECO:0007669"/>
    <property type="project" value="InterPro"/>
</dbReference>
<comment type="caution">
    <text evidence="17">The sequence shown here is derived from an EMBL/GenBank/DDBJ whole genome shotgun (WGS) entry which is preliminary data.</text>
</comment>
<keyword evidence="7 14" id="KW-0677">Repeat</keyword>
<dbReference type="InterPro" id="IPR037104">
    <property type="entry name" value="Annexin_sf"/>
</dbReference>
<evidence type="ECO:0000313" key="18">
    <source>
        <dbReference type="Proteomes" id="UP000735302"/>
    </source>
</evidence>
<evidence type="ECO:0000313" key="17">
    <source>
        <dbReference type="EMBL" id="GFN89719.1"/>
    </source>
</evidence>
<dbReference type="EMBL" id="BLXT01001947">
    <property type="protein sequence ID" value="GFN89719.1"/>
    <property type="molecule type" value="Genomic_DNA"/>
</dbReference>
<feature type="domain" description="C2" evidence="16">
    <location>
        <begin position="69"/>
        <end position="189"/>
    </location>
</feature>
<dbReference type="AlphaFoldDB" id="A0AAV3Z2V2"/>
<evidence type="ECO:0000256" key="10">
    <source>
        <dbReference type="ARBA" id="ARBA00023302"/>
    </source>
</evidence>
<feature type="compositionally biased region" description="Basic and acidic residues" evidence="15">
    <location>
        <begin position="262"/>
        <end position="302"/>
    </location>
</feature>
<dbReference type="FunFam" id="1.10.220.10:FF:000001">
    <property type="entry name" value="Annexin"/>
    <property type="match status" value="2"/>
</dbReference>
<comment type="function">
    <text evidence="11">Involved in reproduction of the worm. Involved in host-parasite interaction. Delivered into the host cell by means of parasite exosomes. Binds to acidic phospholipid membranes in a calcium-dependent manner in vitro. Causes aggregation of liposomes in the presence of calcium, but not in its absence. Likely to promote membrane fusion. May provide structural integrity within the tegument.</text>
</comment>
<evidence type="ECO:0000256" key="15">
    <source>
        <dbReference type="SAM" id="MobiDB-lite"/>
    </source>
</evidence>
<evidence type="ECO:0000259" key="16">
    <source>
        <dbReference type="PROSITE" id="PS50004"/>
    </source>
</evidence>
<keyword evidence="6" id="KW-0479">Metal-binding</keyword>
<evidence type="ECO:0000256" key="11">
    <source>
        <dbReference type="ARBA" id="ARBA00059330"/>
    </source>
</evidence>
<dbReference type="PRINTS" id="PR00196">
    <property type="entry name" value="ANNEXIN"/>
</dbReference>
<dbReference type="GO" id="GO:0005576">
    <property type="term" value="C:extracellular region"/>
    <property type="evidence" value="ECO:0007669"/>
    <property type="project" value="UniProtKB-SubCell"/>
</dbReference>
<dbReference type="InterPro" id="IPR037749">
    <property type="entry name" value="Ext_Synaptotagmin_C2B"/>
</dbReference>
<keyword evidence="18" id="KW-1185">Reference proteome</keyword>
<comment type="subunit">
    <text evidence="4">Homodimer.</text>
</comment>
<evidence type="ECO:0000256" key="13">
    <source>
        <dbReference type="ARBA" id="ARBA00077076"/>
    </source>
</evidence>
<dbReference type="InterPro" id="IPR035892">
    <property type="entry name" value="C2_domain_sf"/>
</dbReference>
<dbReference type="FunFam" id="1.10.220.10:FF:000002">
    <property type="entry name" value="Annexin"/>
    <property type="match status" value="2"/>
</dbReference>
<keyword evidence="10 14" id="KW-0111">Calcium/phospholipid-binding</keyword>
<dbReference type="InterPro" id="IPR002390">
    <property type="entry name" value="ANX3"/>
</dbReference>
<feature type="region of interest" description="Disordered" evidence="15">
    <location>
        <begin position="245"/>
        <end position="302"/>
    </location>
</feature>
<dbReference type="FunFam" id="1.10.220.10:FF:000003">
    <property type="entry name" value="Annexin"/>
    <property type="match status" value="2"/>
</dbReference>
<comment type="similarity">
    <text evidence="3 14">Belongs to the annexin family.</text>
</comment>
<dbReference type="PROSITE" id="PS00223">
    <property type="entry name" value="ANNEXIN_1"/>
    <property type="match status" value="2"/>
</dbReference>
<dbReference type="Gene3D" id="2.60.40.150">
    <property type="entry name" value="C2 domain"/>
    <property type="match status" value="1"/>
</dbReference>
<evidence type="ECO:0000256" key="4">
    <source>
        <dbReference type="ARBA" id="ARBA00011738"/>
    </source>
</evidence>
<evidence type="ECO:0000256" key="1">
    <source>
        <dbReference type="ARBA" id="ARBA00004340"/>
    </source>
</evidence>
<gene>
    <name evidence="17" type="ORF">PoB_001622500</name>
</gene>
<dbReference type="GO" id="GO:0001786">
    <property type="term" value="F:phosphatidylserine binding"/>
    <property type="evidence" value="ECO:0007669"/>
    <property type="project" value="TreeGrafter"/>
</dbReference>
<dbReference type="Proteomes" id="UP000735302">
    <property type="component" value="Unassembled WGS sequence"/>
</dbReference>
<dbReference type="SMART" id="SM00335">
    <property type="entry name" value="ANX"/>
    <property type="match status" value="8"/>
</dbReference>
<dbReference type="GO" id="GO:0005886">
    <property type="term" value="C:plasma membrane"/>
    <property type="evidence" value="ECO:0007669"/>
    <property type="project" value="TreeGrafter"/>
</dbReference>
<evidence type="ECO:0000256" key="5">
    <source>
        <dbReference type="ARBA" id="ARBA00022553"/>
    </source>
</evidence>
<dbReference type="Pfam" id="PF00168">
    <property type="entry name" value="C2"/>
    <property type="match status" value="1"/>
</dbReference>
<dbReference type="InterPro" id="IPR018252">
    <property type="entry name" value="Annexin_repeat_CS"/>
</dbReference>
<dbReference type="Gene3D" id="1.10.220.10">
    <property type="entry name" value="Annexin"/>
    <property type="match status" value="8"/>
</dbReference>
<comment type="domain">
    <text evidence="14">A pair of annexin repeats may form one binding site for calcium and phospholipid.</text>
</comment>
<dbReference type="GO" id="GO:0005544">
    <property type="term" value="F:calcium-dependent phospholipid binding"/>
    <property type="evidence" value="ECO:0007669"/>
    <property type="project" value="UniProtKB-KW"/>
</dbReference>
<dbReference type="GO" id="GO:0006869">
    <property type="term" value="P:lipid transport"/>
    <property type="evidence" value="ECO:0007669"/>
    <property type="project" value="InterPro"/>
</dbReference>
<dbReference type="InterPro" id="IPR001464">
    <property type="entry name" value="Annexin"/>
</dbReference>
<reference evidence="17 18" key="1">
    <citation type="journal article" date="2021" name="Elife">
        <title>Chloroplast acquisition without the gene transfer in kleptoplastic sea slugs, Plakobranchus ocellatus.</title>
        <authorList>
            <person name="Maeda T."/>
            <person name="Takahashi S."/>
            <person name="Yoshida T."/>
            <person name="Shimamura S."/>
            <person name="Takaki Y."/>
            <person name="Nagai Y."/>
            <person name="Toyoda A."/>
            <person name="Suzuki Y."/>
            <person name="Arimoto A."/>
            <person name="Ishii H."/>
            <person name="Satoh N."/>
            <person name="Nishiyama T."/>
            <person name="Hasebe M."/>
            <person name="Maruyama T."/>
            <person name="Minagawa J."/>
            <person name="Obokata J."/>
            <person name="Shigenobu S."/>
        </authorList>
    </citation>
    <scope>NUCLEOTIDE SEQUENCE [LARGE SCALE GENOMIC DNA]</scope>
</reference>
<dbReference type="InterPro" id="IPR000008">
    <property type="entry name" value="C2_dom"/>
</dbReference>
<proteinExistence type="inferred from homology"/>
<comment type="subcellular location">
    <subcellularLocation>
        <location evidence="1">Host cell</location>
    </subcellularLocation>
    <subcellularLocation>
        <location evidence="2">Secreted</location>
        <location evidence="2">Extracellular exosome</location>
    </subcellularLocation>
    <subcellularLocation>
        <location evidence="12">Tegument</location>
    </subcellularLocation>
</comment>
<evidence type="ECO:0000256" key="2">
    <source>
        <dbReference type="ARBA" id="ARBA00004550"/>
    </source>
</evidence>
<dbReference type="GO" id="GO:0043657">
    <property type="term" value="C:host cell"/>
    <property type="evidence" value="ECO:0007669"/>
    <property type="project" value="UniProtKB-SubCell"/>
</dbReference>
<keyword evidence="8 14" id="KW-0106">Calcium</keyword>
<dbReference type="GO" id="GO:0005634">
    <property type="term" value="C:nucleus"/>
    <property type="evidence" value="ECO:0007669"/>
    <property type="project" value="TreeGrafter"/>
</dbReference>
<dbReference type="PROSITE" id="PS51897">
    <property type="entry name" value="ANNEXIN_2"/>
    <property type="match status" value="8"/>
</dbReference>
<evidence type="ECO:0000256" key="6">
    <source>
        <dbReference type="ARBA" id="ARBA00022723"/>
    </source>
</evidence>
<dbReference type="PANTHER" id="PTHR10502">
    <property type="entry name" value="ANNEXIN"/>
    <property type="match status" value="1"/>
</dbReference>
<evidence type="ECO:0000256" key="14">
    <source>
        <dbReference type="RuleBase" id="RU003540"/>
    </source>
</evidence>
<dbReference type="SMART" id="SM00239">
    <property type="entry name" value="C2"/>
    <property type="match status" value="1"/>
</dbReference>
<dbReference type="GO" id="GO:0061817">
    <property type="term" value="P:endoplasmic reticulum-plasma membrane tethering"/>
    <property type="evidence" value="ECO:0007669"/>
    <property type="project" value="InterPro"/>
</dbReference>
<dbReference type="PROSITE" id="PS50004">
    <property type="entry name" value="C2"/>
    <property type="match status" value="1"/>
</dbReference>
<feature type="region of interest" description="Disordered" evidence="15">
    <location>
        <begin position="642"/>
        <end position="787"/>
    </location>
</feature>
<feature type="region of interest" description="Disordered" evidence="15">
    <location>
        <begin position="835"/>
        <end position="854"/>
    </location>
</feature>
<dbReference type="GO" id="GO:0012506">
    <property type="term" value="C:vesicle membrane"/>
    <property type="evidence" value="ECO:0007669"/>
    <property type="project" value="TreeGrafter"/>
</dbReference>
<dbReference type="Pfam" id="PF00191">
    <property type="entry name" value="Annexin"/>
    <property type="match status" value="8"/>
</dbReference>
<dbReference type="InterPro" id="IPR018502">
    <property type="entry name" value="Annexin_repeat"/>
</dbReference>
<dbReference type="FunFam" id="1.10.220.10:FF:000005">
    <property type="entry name" value="Annexin"/>
    <property type="match status" value="2"/>
</dbReference>
<feature type="compositionally biased region" description="Basic and acidic residues" evidence="15">
    <location>
        <begin position="835"/>
        <end position="846"/>
    </location>
</feature>
<accession>A0AAV3Z2V2</accession>
<dbReference type="PRINTS" id="PR00199">
    <property type="entry name" value="ANNEXINIII"/>
</dbReference>